<reference evidence="2" key="2">
    <citation type="submission" date="2017-02" db="EMBL/GenBank/DDBJ databases">
        <title>Sunflower complete genome.</title>
        <authorList>
            <person name="Langlade N."/>
            <person name="Munos S."/>
        </authorList>
    </citation>
    <scope>NUCLEOTIDE SEQUENCE [LARGE SCALE GENOMIC DNA]</scope>
    <source>
        <tissue evidence="2">Leaves</tissue>
    </source>
</reference>
<evidence type="ECO:0000313" key="3">
    <source>
        <dbReference type="Proteomes" id="UP000215914"/>
    </source>
</evidence>
<keyword evidence="3" id="KW-1185">Reference proteome</keyword>
<dbReference type="Gramene" id="mRNA:HanXRQr2_Chr14g0637851">
    <property type="protein sequence ID" value="mRNA:HanXRQr2_Chr14g0637851"/>
    <property type="gene ID" value="HanXRQr2_Chr14g0637851"/>
</dbReference>
<protein>
    <submittedName>
        <fullName evidence="2">Uncharacterized protein</fullName>
    </submittedName>
</protein>
<dbReference type="EMBL" id="CM007903">
    <property type="protein sequence ID" value="OTF97709.1"/>
    <property type="molecule type" value="Genomic_DNA"/>
</dbReference>
<dbReference type="AlphaFoldDB" id="A0A251SFS6"/>
<evidence type="ECO:0000313" key="1">
    <source>
        <dbReference type="EMBL" id="KAF5768563.1"/>
    </source>
</evidence>
<accession>A0A251SFS6</accession>
<reference evidence="1" key="3">
    <citation type="submission" date="2020-06" db="EMBL/GenBank/DDBJ databases">
        <title>Helianthus annuus Genome sequencing and assembly Release 2.</title>
        <authorList>
            <person name="Gouzy J."/>
            <person name="Langlade N."/>
            <person name="Munos S."/>
        </authorList>
    </citation>
    <scope>NUCLEOTIDE SEQUENCE</scope>
    <source>
        <tissue evidence="1">Leaves</tissue>
    </source>
</reference>
<evidence type="ECO:0000313" key="2">
    <source>
        <dbReference type="EMBL" id="OTF97709.1"/>
    </source>
</evidence>
<name>A0A251SFS6_HELAN</name>
<dbReference type="Proteomes" id="UP000215914">
    <property type="component" value="Chromosome 14"/>
</dbReference>
<organism evidence="2 3">
    <name type="scientific">Helianthus annuus</name>
    <name type="common">Common sunflower</name>
    <dbReference type="NCBI Taxonomy" id="4232"/>
    <lineage>
        <taxon>Eukaryota</taxon>
        <taxon>Viridiplantae</taxon>
        <taxon>Streptophyta</taxon>
        <taxon>Embryophyta</taxon>
        <taxon>Tracheophyta</taxon>
        <taxon>Spermatophyta</taxon>
        <taxon>Magnoliopsida</taxon>
        <taxon>eudicotyledons</taxon>
        <taxon>Gunneridae</taxon>
        <taxon>Pentapetalae</taxon>
        <taxon>asterids</taxon>
        <taxon>campanulids</taxon>
        <taxon>Asterales</taxon>
        <taxon>Asteraceae</taxon>
        <taxon>Asteroideae</taxon>
        <taxon>Heliantheae alliance</taxon>
        <taxon>Heliantheae</taxon>
        <taxon>Helianthus</taxon>
    </lineage>
</organism>
<dbReference type="EMBL" id="MNCJ02000329">
    <property type="protein sequence ID" value="KAF5768563.1"/>
    <property type="molecule type" value="Genomic_DNA"/>
</dbReference>
<gene>
    <name evidence="2" type="ORF">HannXRQ_Chr14g0437591</name>
    <name evidence="1" type="ORF">HanXRQr2_Chr14g0637851</name>
</gene>
<reference evidence="1 3" key="1">
    <citation type="journal article" date="2017" name="Nature">
        <title>The sunflower genome provides insights into oil metabolism, flowering and Asterid evolution.</title>
        <authorList>
            <person name="Badouin H."/>
            <person name="Gouzy J."/>
            <person name="Grassa C.J."/>
            <person name="Murat F."/>
            <person name="Staton S.E."/>
            <person name="Cottret L."/>
            <person name="Lelandais-Briere C."/>
            <person name="Owens G.L."/>
            <person name="Carrere S."/>
            <person name="Mayjonade B."/>
            <person name="Legrand L."/>
            <person name="Gill N."/>
            <person name="Kane N.C."/>
            <person name="Bowers J.E."/>
            <person name="Hubner S."/>
            <person name="Bellec A."/>
            <person name="Berard A."/>
            <person name="Berges H."/>
            <person name="Blanchet N."/>
            <person name="Boniface M.C."/>
            <person name="Brunel D."/>
            <person name="Catrice O."/>
            <person name="Chaidir N."/>
            <person name="Claudel C."/>
            <person name="Donnadieu C."/>
            <person name="Faraut T."/>
            <person name="Fievet G."/>
            <person name="Helmstetter N."/>
            <person name="King M."/>
            <person name="Knapp S.J."/>
            <person name="Lai Z."/>
            <person name="Le Paslier M.C."/>
            <person name="Lippi Y."/>
            <person name="Lorenzon L."/>
            <person name="Mandel J.R."/>
            <person name="Marage G."/>
            <person name="Marchand G."/>
            <person name="Marquand E."/>
            <person name="Bret-Mestries E."/>
            <person name="Morien E."/>
            <person name="Nambeesan S."/>
            <person name="Nguyen T."/>
            <person name="Pegot-Espagnet P."/>
            <person name="Pouilly N."/>
            <person name="Raftis F."/>
            <person name="Sallet E."/>
            <person name="Schiex T."/>
            <person name="Thomas J."/>
            <person name="Vandecasteele C."/>
            <person name="Vares D."/>
            <person name="Vear F."/>
            <person name="Vautrin S."/>
            <person name="Crespi M."/>
            <person name="Mangin B."/>
            <person name="Burke J.M."/>
            <person name="Salse J."/>
            <person name="Munos S."/>
            <person name="Vincourt P."/>
            <person name="Rieseberg L.H."/>
            <person name="Langlade N.B."/>
        </authorList>
    </citation>
    <scope>NUCLEOTIDE SEQUENCE [LARGE SCALE GENOMIC DNA]</scope>
    <source>
        <strain evidence="3">cv. SF193</strain>
        <tissue evidence="1">Leaves</tissue>
    </source>
</reference>
<sequence>MNNNSSCGSDWAFVDVANLFIQNSLLMNWDVDRKLFSLTLNDCFSNYITGTKFGIREGRFSCEQERVDFKRAASADVSSQCKSSQK</sequence>
<dbReference type="InParanoid" id="A0A251SFS6"/>
<proteinExistence type="predicted"/>